<dbReference type="PANTHER" id="PTHR30273:SF2">
    <property type="entry name" value="PROTEIN FECR"/>
    <property type="match status" value="1"/>
</dbReference>
<evidence type="ECO:0000259" key="2">
    <source>
        <dbReference type="Pfam" id="PF16220"/>
    </source>
</evidence>
<feature type="domain" description="FecR protein" evidence="1">
    <location>
        <begin position="118"/>
        <end position="210"/>
    </location>
</feature>
<dbReference type="PIRSF" id="PIRSF018266">
    <property type="entry name" value="FecR"/>
    <property type="match status" value="1"/>
</dbReference>
<dbReference type="InterPro" id="IPR032623">
    <property type="entry name" value="FecR_N"/>
</dbReference>
<keyword evidence="4" id="KW-1185">Reference proteome</keyword>
<dbReference type="Gene3D" id="3.55.50.30">
    <property type="match status" value="1"/>
</dbReference>
<organism evidence="3 4">
    <name type="scientific">Methylorubrum suomiense</name>
    <dbReference type="NCBI Taxonomy" id="144191"/>
    <lineage>
        <taxon>Bacteria</taxon>
        <taxon>Pseudomonadati</taxon>
        <taxon>Pseudomonadota</taxon>
        <taxon>Alphaproteobacteria</taxon>
        <taxon>Hyphomicrobiales</taxon>
        <taxon>Methylobacteriaceae</taxon>
        <taxon>Methylorubrum</taxon>
    </lineage>
</organism>
<reference evidence="3" key="1">
    <citation type="journal article" date="2021" name="Front. Microbiol.">
        <title>Comprehensive Comparative Genomics and Phenotyping of Methylobacterium Species.</title>
        <authorList>
            <person name="Alessa O."/>
            <person name="Ogura Y."/>
            <person name="Fujitani Y."/>
            <person name="Takami H."/>
            <person name="Hayashi T."/>
            <person name="Sahin N."/>
            <person name="Tani A."/>
        </authorList>
    </citation>
    <scope>NUCLEOTIDE SEQUENCE</scope>
    <source>
        <strain evidence="3">DSM 14458</strain>
    </source>
</reference>
<reference evidence="3" key="2">
    <citation type="submission" date="2021-08" db="EMBL/GenBank/DDBJ databases">
        <authorList>
            <person name="Tani A."/>
            <person name="Ola A."/>
            <person name="Ogura Y."/>
            <person name="Katsura K."/>
            <person name="Hayashi T."/>
        </authorList>
    </citation>
    <scope>NUCLEOTIDE SEQUENCE</scope>
    <source>
        <strain evidence="3">DSM 14458</strain>
    </source>
</reference>
<dbReference type="InterPro" id="IPR012373">
    <property type="entry name" value="Ferrdict_sens_TM"/>
</dbReference>
<dbReference type="Proteomes" id="UP001055093">
    <property type="component" value="Unassembled WGS sequence"/>
</dbReference>
<dbReference type="Gene3D" id="2.60.120.1440">
    <property type="match status" value="1"/>
</dbReference>
<evidence type="ECO:0000259" key="1">
    <source>
        <dbReference type="Pfam" id="PF04773"/>
    </source>
</evidence>
<accession>A0ABQ4UVC1</accession>
<dbReference type="InterPro" id="IPR006860">
    <property type="entry name" value="FecR"/>
</dbReference>
<dbReference type="Pfam" id="PF04773">
    <property type="entry name" value="FecR"/>
    <property type="match status" value="1"/>
</dbReference>
<dbReference type="EMBL" id="BPRE01000007">
    <property type="protein sequence ID" value="GJE75965.1"/>
    <property type="molecule type" value="Genomic_DNA"/>
</dbReference>
<comment type="caution">
    <text evidence="3">The sequence shown here is derived from an EMBL/GenBank/DDBJ whole genome shotgun (WGS) entry which is preliminary data.</text>
</comment>
<evidence type="ECO:0000313" key="3">
    <source>
        <dbReference type="EMBL" id="GJE75965.1"/>
    </source>
</evidence>
<dbReference type="PANTHER" id="PTHR30273">
    <property type="entry name" value="PERIPLASMIC SIGNAL SENSOR AND SIGMA FACTOR ACTIVATOR FECR-RELATED"/>
    <property type="match status" value="1"/>
</dbReference>
<gene>
    <name evidence="3" type="primary">fecR_3</name>
    <name evidence="3" type="ORF">BGCPKDLD_2554</name>
</gene>
<name>A0ABQ4UVC1_9HYPH</name>
<protein>
    <submittedName>
        <fullName evidence="3">Protein FecR</fullName>
    </submittedName>
</protein>
<proteinExistence type="predicted"/>
<sequence>MAGNEQTEGSGVESDDPVFEEAAGWVARLSSADATAADRAAFEVWRSADPLHADAYDEMDALWHRLGQLPEAKSGSDKAAGRLLRRRVTKTVSGIALAAALGGILADRYGLVDRLRADLWSGVGEITHAMLPDGSRIDLNTDTALIVRFTPQERRISLLRGEANFDVVSDPRRPFTVEAGGLSARAVGTRFFVRADGTDQPVGVAEGRVEVGEAGRRSLVSAGEAVHRGSDASLTAAAANVERSMAWRENRLLFAGQPLSAVLTELGRYRHGRILLLDRRLGERRVTGAFDTRDTDDALAVIAATMGVSLHRVSPLLVLVGAPF</sequence>
<dbReference type="Pfam" id="PF16220">
    <property type="entry name" value="DUF4880"/>
    <property type="match status" value="1"/>
</dbReference>
<dbReference type="RefSeq" id="WP_137828856.1">
    <property type="nucleotide sequence ID" value="NZ_BPRE01000007.1"/>
</dbReference>
<feature type="domain" description="FecR N-terminal" evidence="2">
    <location>
        <begin position="20"/>
        <end position="62"/>
    </location>
</feature>
<evidence type="ECO:0000313" key="4">
    <source>
        <dbReference type="Proteomes" id="UP001055093"/>
    </source>
</evidence>